<name>A0A0R3W8S4_TAEAS</name>
<feature type="region of interest" description="Disordered" evidence="1">
    <location>
        <begin position="3312"/>
        <end position="3340"/>
    </location>
</feature>
<feature type="region of interest" description="Disordered" evidence="1">
    <location>
        <begin position="2147"/>
        <end position="2226"/>
    </location>
</feature>
<feature type="region of interest" description="Disordered" evidence="1">
    <location>
        <begin position="2355"/>
        <end position="2400"/>
    </location>
</feature>
<feature type="compositionally biased region" description="Polar residues" evidence="1">
    <location>
        <begin position="184"/>
        <end position="193"/>
    </location>
</feature>
<feature type="region of interest" description="Disordered" evidence="1">
    <location>
        <begin position="1808"/>
        <end position="1845"/>
    </location>
</feature>
<feature type="compositionally biased region" description="Basic residues" evidence="1">
    <location>
        <begin position="1102"/>
        <end position="1112"/>
    </location>
</feature>
<feature type="compositionally biased region" description="Polar residues" evidence="1">
    <location>
        <begin position="3233"/>
        <end position="3243"/>
    </location>
</feature>
<feature type="region of interest" description="Disordered" evidence="1">
    <location>
        <begin position="2429"/>
        <end position="2478"/>
    </location>
</feature>
<feature type="region of interest" description="Disordered" evidence="1">
    <location>
        <begin position="1857"/>
        <end position="1883"/>
    </location>
</feature>
<feature type="compositionally biased region" description="Basic and acidic residues" evidence="1">
    <location>
        <begin position="1866"/>
        <end position="1880"/>
    </location>
</feature>
<feature type="compositionally biased region" description="Polar residues" evidence="1">
    <location>
        <begin position="3135"/>
        <end position="3149"/>
    </location>
</feature>
<feature type="compositionally biased region" description="Basic and acidic residues" evidence="1">
    <location>
        <begin position="1501"/>
        <end position="1512"/>
    </location>
</feature>
<feature type="compositionally biased region" description="Polar residues" evidence="1">
    <location>
        <begin position="3049"/>
        <end position="3058"/>
    </location>
</feature>
<feature type="compositionally biased region" description="Basic residues" evidence="1">
    <location>
        <begin position="342"/>
        <end position="352"/>
    </location>
</feature>
<feature type="region of interest" description="Disordered" evidence="1">
    <location>
        <begin position="1462"/>
        <end position="1512"/>
    </location>
</feature>
<protein>
    <submittedName>
        <fullName evidence="5">BRCT domain-containing protein</fullName>
    </submittedName>
</protein>
<keyword evidence="2" id="KW-0472">Membrane</keyword>
<feature type="region of interest" description="Disordered" evidence="1">
    <location>
        <begin position="1748"/>
        <end position="1773"/>
    </location>
</feature>
<feature type="compositionally biased region" description="Basic and acidic residues" evidence="1">
    <location>
        <begin position="758"/>
        <end position="772"/>
    </location>
</feature>
<feature type="compositionally biased region" description="Basic and acidic residues" evidence="1">
    <location>
        <begin position="1562"/>
        <end position="1587"/>
    </location>
</feature>
<feature type="compositionally biased region" description="Basic and acidic residues" evidence="1">
    <location>
        <begin position="3804"/>
        <end position="3813"/>
    </location>
</feature>
<feature type="compositionally biased region" description="Acidic residues" evidence="1">
    <location>
        <begin position="196"/>
        <end position="205"/>
    </location>
</feature>
<gene>
    <name evidence="3" type="ORF">TASK_LOCUS6788</name>
</gene>
<feature type="compositionally biased region" description="Basic and acidic residues" evidence="1">
    <location>
        <begin position="1010"/>
        <end position="1020"/>
    </location>
</feature>
<accession>A0A0R3W8S4</accession>
<feature type="compositionally biased region" description="Polar residues" evidence="1">
    <location>
        <begin position="2836"/>
        <end position="2852"/>
    </location>
</feature>
<feature type="compositionally biased region" description="Basic and acidic residues" evidence="1">
    <location>
        <begin position="2973"/>
        <end position="2985"/>
    </location>
</feature>
<evidence type="ECO:0000256" key="2">
    <source>
        <dbReference type="SAM" id="Phobius"/>
    </source>
</evidence>
<feature type="region of interest" description="Disordered" evidence="1">
    <location>
        <begin position="2972"/>
        <end position="3253"/>
    </location>
</feature>
<feature type="compositionally biased region" description="Basic residues" evidence="1">
    <location>
        <begin position="1330"/>
        <end position="1342"/>
    </location>
</feature>
<feature type="compositionally biased region" description="Basic and acidic residues" evidence="1">
    <location>
        <begin position="782"/>
        <end position="801"/>
    </location>
</feature>
<feature type="compositionally biased region" description="Polar residues" evidence="1">
    <location>
        <begin position="3844"/>
        <end position="3854"/>
    </location>
</feature>
<dbReference type="OrthoDB" id="10685924at2759"/>
<feature type="compositionally biased region" description="Basic and acidic residues" evidence="1">
    <location>
        <begin position="1643"/>
        <end position="1652"/>
    </location>
</feature>
<feature type="region of interest" description="Disordered" evidence="1">
    <location>
        <begin position="3376"/>
        <end position="3628"/>
    </location>
</feature>
<feature type="compositionally biased region" description="Basic and acidic residues" evidence="1">
    <location>
        <begin position="2658"/>
        <end position="2671"/>
    </location>
</feature>
<feature type="compositionally biased region" description="Basic and acidic residues" evidence="1">
    <location>
        <begin position="49"/>
        <end position="67"/>
    </location>
</feature>
<evidence type="ECO:0000313" key="3">
    <source>
        <dbReference type="EMBL" id="VDK37329.1"/>
    </source>
</evidence>
<keyword evidence="2" id="KW-1133">Transmembrane helix</keyword>
<feature type="compositionally biased region" description="Basic and acidic residues" evidence="1">
    <location>
        <begin position="2558"/>
        <end position="2580"/>
    </location>
</feature>
<feature type="compositionally biased region" description="Basic and acidic residues" evidence="1">
    <location>
        <begin position="1594"/>
        <end position="1619"/>
    </location>
</feature>
<dbReference type="Proteomes" id="UP000282613">
    <property type="component" value="Unassembled WGS sequence"/>
</dbReference>
<feature type="compositionally biased region" description="Basic and acidic residues" evidence="1">
    <location>
        <begin position="835"/>
        <end position="852"/>
    </location>
</feature>
<feature type="compositionally biased region" description="Acidic residues" evidence="1">
    <location>
        <begin position="2797"/>
        <end position="2806"/>
    </location>
</feature>
<feature type="compositionally biased region" description="Basic and acidic residues" evidence="1">
    <location>
        <begin position="3312"/>
        <end position="3331"/>
    </location>
</feature>
<feature type="compositionally biased region" description="Basic residues" evidence="1">
    <location>
        <begin position="2457"/>
        <end position="2467"/>
    </location>
</feature>
<keyword evidence="2" id="KW-0812">Transmembrane</keyword>
<feature type="compositionally biased region" description="Basic and acidic residues" evidence="1">
    <location>
        <begin position="2147"/>
        <end position="2176"/>
    </location>
</feature>
<feature type="region of interest" description="Disordered" evidence="1">
    <location>
        <begin position="3759"/>
        <end position="3866"/>
    </location>
</feature>
<feature type="compositionally biased region" description="Basic and acidic residues" evidence="1">
    <location>
        <begin position="3376"/>
        <end position="3398"/>
    </location>
</feature>
<feature type="region of interest" description="Disordered" evidence="1">
    <location>
        <begin position="2056"/>
        <end position="2082"/>
    </location>
</feature>
<feature type="region of interest" description="Disordered" evidence="1">
    <location>
        <begin position="2017"/>
        <end position="2042"/>
    </location>
</feature>
<feature type="compositionally biased region" description="Basic and acidic residues" evidence="1">
    <location>
        <begin position="2591"/>
        <end position="2617"/>
    </location>
</feature>
<feature type="compositionally biased region" description="Basic residues" evidence="1">
    <location>
        <begin position="1653"/>
        <end position="1662"/>
    </location>
</feature>
<evidence type="ECO:0000256" key="1">
    <source>
        <dbReference type="SAM" id="MobiDB-lite"/>
    </source>
</evidence>
<proteinExistence type="predicted"/>
<feature type="region of interest" description="Disordered" evidence="1">
    <location>
        <begin position="1010"/>
        <end position="1072"/>
    </location>
</feature>
<feature type="region of interest" description="Disordered" evidence="1">
    <location>
        <begin position="1091"/>
        <end position="1116"/>
    </location>
</feature>
<feature type="compositionally biased region" description="Polar residues" evidence="1">
    <location>
        <begin position="366"/>
        <end position="381"/>
    </location>
</feature>
<feature type="compositionally biased region" description="Polar residues" evidence="1">
    <location>
        <begin position="3069"/>
        <end position="3089"/>
    </location>
</feature>
<feature type="transmembrane region" description="Helical" evidence="2">
    <location>
        <begin position="3988"/>
        <end position="4012"/>
    </location>
</feature>
<feature type="compositionally biased region" description="Basic and acidic residues" evidence="1">
    <location>
        <begin position="81"/>
        <end position="95"/>
    </location>
</feature>
<feature type="compositionally biased region" description="Basic and acidic residues" evidence="1">
    <location>
        <begin position="2355"/>
        <end position="2386"/>
    </location>
</feature>
<feature type="compositionally biased region" description="Basic and acidic residues" evidence="1">
    <location>
        <begin position="1048"/>
        <end position="1072"/>
    </location>
</feature>
<feature type="region of interest" description="Disordered" evidence="1">
    <location>
        <begin position="1560"/>
        <end position="1662"/>
    </location>
</feature>
<evidence type="ECO:0000313" key="5">
    <source>
        <dbReference type="WBParaSite" id="TASK_0000678701-mRNA-1"/>
    </source>
</evidence>
<dbReference type="WBParaSite" id="TASK_0000678701-mRNA-1">
    <property type="protein sequence ID" value="TASK_0000678701-mRNA-1"/>
    <property type="gene ID" value="TASK_0000678701"/>
</dbReference>
<feature type="compositionally biased region" description="Basic and acidic residues" evidence="1">
    <location>
        <begin position="1823"/>
        <end position="1843"/>
    </location>
</feature>
<keyword evidence="4" id="KW-1185">Reference proteome</keyword>
<feature type="region of interest" description="Disordered" evidence="1">
    <location>
        <begin position="1918"/>
        <end position="1983"/>
    </location>
</feature>
<feature type="region of interest" description="Disordered" evidence="1">
    <location>
        <begin position="664"/>
        <end position="892"/>
    </location>
</feature>
<feature type="region of interest" description="Disordered" evidence="1">
    <location>
        <begin position="1283"/>
        <end position="1360"/>
    </location>
</feature>
<feature type="compositionally biased region" description="Acidic residues" evidence="1">
    <location>
        <begin position="1945"/>
        <end position="1954"/>
    </location>
</feature>
<feature type="compositionally biased region" description="Basic and acidic residues" evidence="1">
    <location>
        <begin position="3558"/>
        <end position="3578"/>
    </location>
</feature>
<sequence>MNDPSDASGLLEMESGFGDEEWSRRSHEFPTQQTSDSFFACGVENYPDNETKGGRVDWGPRVERLESPHLSVISEASTNESKTRSRKNGDFKKECEEDEEEEEEEGTQKFSFPPLEIATFWNGGNKHDVLTPTPTGLVVKDESQRTKLQEGDSEEENDKTISQAESSEVRTKEDEAAEPLQRIVKSSTDSIGATNAEEEQFQEEIMEPRRELTEDNDIGGLGVEISAVEKRSSQALKEAKNASELESQVPGEDGILERTALLEAENDNFLEPRCEPRIALVQRDTGKVHKQADRRVKVRSDELLPREYVATRKAREKASGEDLDRQSGKVGAMEKIGKRFARNSAKIKKKMKNSQQKKWSEDQLARVTSASEGKTDSRSTGNQEFQVLDNHGKDANRFQSAAKFERGGSTKPNGKNKKYRVLKNGRGGSEFDDLSNVKGRGNNLSGTYVKHTREAHKKVEKEPTSNYLQDKLFHSIFAGVVEDGFNSEFIYNGLLEYVPQSDDDAKQETEGVKVAKVMKATKGTGSCLQKKGEGGRTSGSPFGGVYPVDVDEPFAVWNGNQWDPAVPTSEVDRCEMDQQNVGEDLELNNKEAPLTSLHLDGLWEAEDKQAIMNEANSTKGLGKEEAVWDQAVESTAAIQDSSDFTSTLKKCTCHSPEQSVCVASKVDENGSQPEDMSSMKKSKKKKRRCRKERDFDKEAGKKEADPSANREIGEKVQVGNEATSAATELSPCVDDGGLDKKSNNQLDLPDLDEGLPSHPKENSNSVERKSETQGDEVEENGEEKVNLDEVRKPNDLEKTDATEGFLPSEEFETCAREDGMEGVSHELQPQRGKGTLKEYLKGGEESRNHAAEGCDTLDEIEHSSPKASKAHFMESGKRKHRNRRHLMSEGEVEERNSYVVFDSQEVSNIEAKVNLKASEGNAGVGYPLQSEESKGALGFVRDDQEPATEVEKQTSNVLKEVAQPVEHDILINGLTAQPQDEPQINERESEDVGGTLHEVMDFGKANAVEHLHETRSRSSEQDEEEEVEERLQNERNVEGVGVELSPLTKDDVLRGGTKEDAEPHERPTEGRVTLHEIDQFKALQEVADLSCAGEPGEPSMKGGKRKRHRKGRNLASEVKVGDRPGSTVFAPQKAATMEAEVEVKAYVVTADVRYPMQPEKAEDNLEIVDSDQELVSEIEKQSTIVLDKVSQSAEHEFVVNDSAGETEDEPQINECELKVQGDSVNALRTSGKVSDVEHLHEPKAHSLKHEDRGEEVGRLQNVGYAEGADGDLQPQINKGLLREYAREDTESQEDPAEDRKRLNEIDQSEATPSVVALPSLKVPEATSAKGGKRNKTHRKARHLPIEAETQRLDSSTPPEKVVTGISDEVEFHPSKTVVDEQETALDLLKETSQPLQHENLLKDSLEHLEDWPRISNHKLAVRDVEGISDEPQPQTNEEALKNSTVEIVESEGNQIFSVLSESEVVPVRSESKKRHRKGKHTRGEGEIKTPKTNADAGYSVEPKEDAKAKDTATGDVALVSDALGEISQPNKQELMEEETAGHLDYETQSNNCKLEGQAMIVDDSKPHSAEEDAKKWDHEESECRLLEGVEDGSEPQKTRDISRECTDEGDVESYKHSTEGGRNVNEVVESEANQDVDVSSSSHEPEAPLVKRIEKKKHRKRKQLLHETEVVASVELPLQPKKDGTALDVATDDRRTVPGIDKHSTVALEEVAVKGSFSYLRDGSQINECELEAHRDFVHELKDIGDANRTGHQKHREEEECGHRSDESEFEGAGDEILKEVAGECEESYEYPTNVEDNGDDIVGAEARQTTDALSSSQEPEEISIKTEERNHHEEDGCLHDEADAQDLQVSTDSLPKEVLSMNNEDETKPARTSADEHECVFGPLKEIPLPKEHEAMMNESFGPVNSELQTNECSLEVQGESVLESRSPVKAGGPKPKTKKQCEEEQLQDESDNEGVRDESQFQKSNDVVSGDMKEPSEHKVCSAEGRDILVEFDQPEAVRRADDLPSVEEFEALSMKGRKKKKQKKRRPIMGEIEVDDSPASTVLASPEFCRMEADADPKTSEKSADMGCPTQPEDYNESVPEIGKRFTVVLDEVSQPVEHEFVVNKLTDQPEDEPQTNECESEAVGETHNEFMGFGKTNVVEQLHEIRSRLSEQDEGVEEHSQDESDVGGRDVEMAPAESNDVMKGGTEGDAEPQEHPTESGVTLAEIGRSETPQKVVDSLSAEEPEVPFIKGGKKKKHRKGRYLTGEAMVEDRLASTVPDSQEAEVVLRSPEVTADVGLPMQPEEVKDTLGIVDDEQELVPEFEKQPTIVLSEVSQSLGHEFLLNESSDQPEDELQINECESEVAGEALDERTGFGKGNVGEHLHANRAQSSEREEGVEEHLQDVSGAEGVDVDLLPQTNEDVFREGIKEHAQPEEIPAKGNDILDKLDQPETAHGSVGLPSLEIPEVPPIKDGKKKKQRKRRHIMGEAEVGDRPTSAVLAVDDQESVSEIEKQANNAIEEASQPTPRGFVVNDLTDHLDDWFTTKECDTEVQGASADEFGTIGKANTVISSYETEARSSEYENAGKEERMQDKVDVEGVSNESQRQTSKDSLEAYRKADSESQEHPAEGHVTPDEIDQPEALQKIVDMSSAEEVEALSMKGRKKKHRKGRNLRGKAEVDAADFKTSEEATGVRCPMQPEEDQSPPNVAVDDEQSVSSALEEISQSTKQELMEKELPSHLEGGTQSVPFELEIPGVTDDESRTIFQSNDLVPFRETDKQLDKQNKNLSLCGAEGKFWSDGLCFEGVANATQPQTDEEDLDGSTEETVGSQEHSKEGENTVDESVQCEAIPSDGSLSSLRKLESPSTNRVKTAEIEKEQYQRGNSVSLLEEQLSRSSFDGVNAFRDVMPQGEPSSELSEVGEIWVTGEVDSTFKNRPPSDESVSSYPKYKNSLELENTGSLRNPTLEYDGHLSIPQVRLDVQKEFGLTESIESRGSSKEHVESGFEASQARLAVEEVPSNQEIEKSGRVESSNDYSGDEKLPSLWIPTLLPSSKARETVEGEEPELSSGSNGQFTLHASDLEKLTGERSQISDFATSDDSAVTPESTHSPDVSSSPKVDDTLPLSRDSSPNLDGDLFQADSTMEMGEDVAVTESKSIQEQVSLSPDISKSPSQESKENSKKQGKKKKQQKEKTLECRGPIQVVDTGTDERRSSEQQKETMLLPSPEGSDAGSTKTENKKKKHQRKKCAKNANMTEENSKFLSSGEEAEKYPIDKEVREAECVQITSTSLTSKEASESFSEQVCESNVQGVSSDFEGPSPVIMMEMEFQKESIAESDAERTTGDGRKSDQEANNLECNSEQIESWKEAERLKCPAATTQENVDPNRTVNLQIHGNIEESTHRAKEFEENAEAQRKDEEEPGVNEFPKFVCQEDIDVDGDKGEHDQLSKEADTLVDNIEGKDGINSEESHGIEEMGPCQTVQEFGRNPTGMNPMGPADEHFRSDEKEVINFVEGVSDKDMESTSHPSKGVDESEASLDHFVSPKPPSSEVQRNESHQGTWYTILDDPIPAAVDLENENLQKTESFKVSRKDDAEKESSESSPPHLNKATDDGNSAVVAEEEGRMGEKSPSHDEHLGQTGSVHETEVFKSDLISTDLPFPQELDGEVAEFDRSKKKHWKKGSTMNETVECLTPAVEVDKPHESVELVDETNIPTNAIESKVVHTDDDLPKKDIPQQEVEKSKNVECSLRVDIQDVGSTSREPDNVGKVQGAITDVKIEEAFSSKSGKKRRKKEKTEKAEYPSAISLPAMSHLSKSRQQRPVNLQEVEKGDRDVATDSQQSLNVEAPVEDVQPDITSTPREGDIPSSGSLTETTQPPDVVTSLHPPSPLKADVKKEPCVVADVEIGRQIESMLENVHAEYCITPTLCTSNNEEYINVFWQIESVEVDEEEADEGAVTSTDHSFTFLEQSPSDTDEVDDFTVVVKAPPPRTIIEAEASQLQIRVKPKRWRWPGSFLILLLFLLFFLIPIIILFCIAAPDFCFLPGACPGLTLRQRINAYIVDYHRQRMSPFPT</sequence>
<evidence type="ECO:0000313" key="4">
    <source>
        <dbReference type="Proteomes" id="UP000282613"/>
    </source>
</evidence>
<feature type="region of interest" description="Disordered" evidence="1">
    <location>
        <begin position="2557"/>
        <end position="2712"/>
    </location>
</feature>
<feature type="region of interest" description="Disordered" evidence="1">
    <location>
        <begin position="342"/>
        <end position="381"/>
    </location>
</feature>
<feature type="compositionally biased region" description="Basic and acidic residues" evidence="1">
    <location>
        <begin position="3189"/>
        <end position="3199"/>
    </location>
</feature>
<feature type="compositionally biased region" description="Basic residues" evidence="1">
    <location>
        <begin position="3219"/>
        <end position="3230"/>
    </location>
</feature>
<feature type="compositionally biased region" description="Basic and acidic residues" evidence="1">
    <location>
        <begin position="3600"/>
        <end position="3615"/>
    </location>
</feature>
<feature type="region of interest" description="Disordered" evidence="1">
    <location>
        <begin position="2791"/>
        <end position="2859"/>
    </location>
</feature>
<feature type="compositionally biased region" description="Basic and acidic residues" evidence="1">
    <location>
        <begin position="3477"/>
        <end position="3488"/>
    </location>
</feature>
<feature type="compositionally biased region" description="Basic and acidic residues" evidence="1">
    <location>
        <begin position="1755"/>
        <end position="1767"/>
    </location>
</feature>
<organism evidence="5">
    <name type="scientific">Taenia asiatica</name>
    <name type="common">Asian tapeworm</name>
    <dbReference type="NCBI Taxonomy" id="60517"/>
    <lineage>
        <taxon>Eukaryota</taxon>
        <taxon>Metazoa</taxon>
        <taxon>Spiralia</taxon>
        <taxon>Lophotrochozoa</taxon>
        <taxon>Platyhelminthes</taxon>
        <taxon>Cestoda</taxon>
        <taxon>Eucestoda</taxon>
        <taxon>Cyclophyllidea</taxon>
        <taxon>Taeniidae</taxon>
        <taxon>Taenia</taxon>
    </lineage>
</organism>
<feature type="compositionally biased region" description="Basic residues" evidence="1">
    <location>
        <begin position="680"/>
        <end position="690"/>
    </location>
</feature>
<dbReference type="EMBL" id="UYRS01018536">
    <property type="protein sequence ID" value="VDK37329.1"/>
    <property type="molecule type" value="Genomic_DNA"/>
</dbReference>
<feature type="compositionally biased region" description="Basic residues" evidence="1">
    <location>
        <begin position="2644"/>
        <end position="2657"/>
    </location>
</feature>
<feature type="compositionally biased region" description="Basic and acidic residues" evidence="1">
    <location>
        <begin position="139"/>
        <end position="150"/>
    </location>
</feature>
<feature type="region of interest" description="Disordered" evidence="1">
    <location>
        <begin position="1"/>
        <end position="218"/>
    </location>
</feature>
<feature type="compositionally biased region" description="Acidic residues" evidence="1">
    <location>
        <begin position="96"/>
        <end position="105"/>
    </location>
</feature>
<feature type="compositionally biased region" description="Polar residues" evidence="1">
    <location>
        <begin position="1808"/>
        <end position="1818"/>
    </location>
</feature>
<feature type="compositionally biased region" description="Basic and acidic residues" evidence="1">
    <location>
        <begin position="2056"/>
        <end position="2067"/>
    </location>
</feature>
<feature type="compositionally biased region" description="Polar residues" evidence="1">
    <location>
        <begin position="2698"/>
        <end position="2712"/>
    </location>
</feature>
<feature type="compositionally biased region" description="Basic and acidic residues" evidence="1">
    <location>
        <begin position="1973"/>
        <end position="1983"/>
    </location>
</feature>
<reference evidence="5" key="1">
    <citation type="submission" date="2016-04" db="UniProtKB">
        <authorList>
            <consortium name="WormBaseParasite"/>
        </authorList>
    </citation>
    <scope>IDENTIFICATION</scope>
</reference>
<reference evidence="3 4" key="2">
    <citation type="submission" date="2018-11" db="EMBL/GenBank/DDBJ databases">
        <authorList>
            <consortium name="Pathogen Informatics"/>
        </authorList>
    </citation>
    <scope>NUCLEOTIDE SEQUENCE [LARGE SCALE GENOMIC DNA]</scope>
</reference>
<feature type="compositionally biased region" description="Basic residues" evidence="1">
    <location>
        <begin position="2018"/>
        <end position="2030"/>
    </location>
</feature>
<feature type="compositionally biased region" description="Basic and acidic residues" evidence="1">
    <location>
        <begin position="691"/>
        <end position="705"/>
    </location>
</feature>
<feature type="compositionally biased region" description="Basic and acidic residues" evidence="1">
    <location>
        <begin position="3418"/>
        <end position="3453"/>
    </location>
</feature>
<feature type="compositionally biased region" description="Basic residues" evidence="1">
    <location>
        <begin position="1471"/>
        <end position="1480"/>
    </location>
</feature>